<dbReference type="InterPro" id="IPR047817">
    <property type="entry name" value="ABC2_TM_bact-type"/>
</dbReference>
<evidence type="ECO:0000256" key="4">
    <source>
        <dbReference type="ARBA" id="ARBA00023136"/>
    </source>
</evidence>
<feature type="transmembrane region" description="Helical" evidence="5">
    <location>
        <begin position="170"/>
        <end position="186"/>
    </location>
</feature>
<dbReference type="Pfam" id="PF01061">
    <property type="entry name" value="ABC2_membrane"/>
    <property type="match status" value="1"/>
</dbReference>
<evidence type="ECO:0000313" key="10">
    <source>
        <dbReference type="EMBL" id="CAB4863258.1"/>
    </source>
</evidence>
<dbReference type="GO" id="GO:0140359">
    <property type="term" value="F:ABC-type transporter activity"/>
    <property type="evidence" value="ECO:0007669"/>
    <property type="project" value="InterPro"/>
</dbReference>
<dbReference type="GO" id="GO:0043190">
    <property type="term" value="C:ATP-binding cassette (ABC) transporter complex"/>
    <property type="evidence" value="ECO:0007669"/>
    <property type="project" value="InterPro"/>
</dbReference>
<evidence type="ECO:0000313" key="7">
    <source>
        <dbReference type="EMBL" id="CAB4720914.1"/>
    </source>
</evidence>
<evidence type="ECO:0000256" key="1">
    <source>
        <dbReference type="ARBA" id="ARBA00004141"/>
    </source>
</evidence>
<dbReference type="EMBL" id="CAFBMF010000038">
    <property type="protein sequence ID" value="CAB4898138.1"/>
    <property type="molecule type" value="Genomic_DNA"/>
</dbReference>
<evidence type="ECO:0000256" key="3">
    <source>
        <dbReference type="ARBA" id="ARBA00022989"/>
    </source>
</evidence>
<dbReference type="EMBL" id="CAFBLJ010000021">
    <property type="protein sequence ID" value="CAB4863258.1"/>
    <property type="molecule type" value="Genomic_DNA"/>
</dbReference>
<evidence type="ECO:0000256" key="5">
    <source>
        <dbReference type="SAM" id="Phobius"/>
    </source>
</evidence>
<evidence type="ECO:0000313" key="11">
    <source>
        <dbReference type="EMBL" id="CAB4898138.1"/>
    </source>
</evidence>
<organism evidence="10">
    <name type="scientific">freshwater metagenome</name>
    <dbReference type="NCBI Taxonomy" id="449393"/>
    <lineage>
        <taxon>unclassified sequences</taxon>
        <taxon>metagenomes</taxon>
        <taxon>ecological metagenomes</taxon>
    </lineage>
</organism>
<dbReference type="PIRSF" id="PIRSF006648">
    <property type="entry name" value="DrrB"/>
    <property type="match status" value="1"/>
</dbReference>
<dbReference type="InterPro" id="IPR013525">
    <property type="entry name" value="ABC2_TM"/>
</dbReference>
<feature type="domain" description="ABC transmembrane type-2" evidence="6">
    <location>
        <begin position="24"/>
        <end position="245"/>
    </location>
</feature>
<dbReference type="EMBL" id="CAFBPS010000022">
    <property type="protein sequence ID" value="CAB5024823.1"/>
    <property type="molecule type" value="Genomic_DNA"/>
</dbReference>
<keyword evidence="2 5" id="KW-0812">Transmembrane</keyword>
<name>A0A6J7D2F0_9ZZZZ</name>
<evidence type="ECO:0000313" key="9">
    <source>
        <dbReference type="EMBL" id="CAB4802600.1"/>
    </source>
</evidence>
<reference evidence="10" key="1">
    <citation type="submission" date="2020-05" db="EMBL/GenBank/DDBJ databases">
        <authorList>
            <person name="Chiriac C."/>
            <person name="Salcher M."/>
            <person name="Ghai R."/>
            <person name="Kavagutti S V."/>
        </authorList>
    </citation>
    <scope>NUCLEOTIDE SEQUENCE</scope>
</reference>
<dbReference type="AlphaFoldDB" id="A0A6J7D2F0"/>
<dbReference type="InterPro" id="IPR000412">
    <property type="entry name" value="ABC_2_transport"/>
</dbReference>
<dbReference type="PANTHER" id="PTHR43229">
    <property type="entry name" value="NODULATION PROTEIN J"/>
    <property type="match status" value="1"/>
</dbReference>
<dbReference type="EMBL" id="CAEZYH010000038">
    <property type="protein sequence ID" value="CAB4720914.1"/>
    <property type="molecule type" value="Genomic_DNA"/>
</dbReference>
<accession>A0A6J7D2F0</accession>
<gene>
    <name evidence="7" type="ORF">UFOPK2658_01019</name>
    <name evidence="8" type="ORF">UFOPK2880_00426</name>
    <name evidence="9" type="ORF">UFOPK3004_00761</name>
    <name evidence="10" type="ORF">UFOPK3304_00579</name>
    <name evidence="11" type="ORF">UFOPK3494_00791</name>
    <name evidence="12" type="ORF">UFOPK4134_00492</name>
</gene>
<feature type="transmembrane region" description="Helical" evidence="5">
    <location>
        <begin position="26"/>
        <end position="50"/>
    </location>
</feature>
<comment type="subcellular location">
    <subcellularLocation>
        <location evidence="1">Membrane</location>
        <topology evidence="1">Multi-pass membrane protein</topology>
    </subcellularLocation>
</comment>
<dbReference type="EMBL" id="CAEZZP010000015">
    <property type="protein sequence ID" value="CAB4765340.1"/>
    <property type="molecule type" value="Genomic_DNA"/>
</dbReference>
<feature type="transmembrane region" description="Helical" evidence="5">
    <location>
        <begin position="135"/>
        <end position="158"/>
    </location>
</feature>
<feature type="transmembrane region" description="Helical" evidence="5">
    <location>
        <begin position="101"/>
        <end position="123"/>
    </location>
</feature>
<sequence>MKVSSSPFRAQLRAELQILARNGEQLLLTLIIPVMLLVFFGTTDVLPTGFDDHMDFLTPGIIALAIMSSSMVSLGIATGFERSYKVLKRLGVTPLGRPRWLAAKIVTVLLMQIVQLIILIPVALLLDWNSSNAQWLLAIGAVATGSIAFAGLGLFIAGRLRAEINLAAQNGLYLLLLLLGGMVVPFDKLPAPVAAVAKCLPSGALADVLRDALVGQAERPGTSWIVLGIWAVITPLLAASTFRWE</sequence>
<keyword evidence="4 5" id="KW-0472">Membrane</keyword>
<evidence type="ECO:0000313" key="12">
    <source>
        <dbReference type="EMBL" id="CAB5024823.1"/>
    </source>
</evidence>
<dbReference type="InterPro" id="IPR051784">
    <property type="entry name" value="Nod_factor_ABC_transporter"/>
</dbReference>
<keyword evidence="3 5" id="KW-1133">Transmembrane helix</keyword>
<dbReference type="PROSITE" id="PS51012">
    <property type="entry name" value="ABC_TM2"/>
    <property type="match status" value="1"/>
</dbReference>
<protein>
    <submittedName>
        <fullName evidence="10">Unannotated protein</fullName>
    </submittedName>
</protein>
<dbReference type="PANTHER" id="PTHR43229:SF2">
    <property type="entry name" value="NODULATION PROTEIN J"/>
    <property type="match status" value="1"/>
</dbReference>
<evidence type="ECO:0000259" key="6">
    <source>
        <dbReference type="PROSITE" id="PS51012"/>
    </source>
</evidence>
<dbReference type="EMBL" id="CAFAAL010000052">
    <property type="protein sequence ID" value="CAB4802600.1"/>
    <property type="molecule type" value="Genomic_DNA"/>
</dbReference>
<feature type="transmembrane region" description="Helical" evidence="5">
    <location>
        <begin position="223"/>
        <end position="242"/>
    </location>
</feature>
<evidence type="ECO:0000313" key="8">
    <source>
        <dbReference type="EMBL" id="CAB4765340.1"/>
    </source>
</evidence>
<feature type="transmembrane region" description="Helical" evidence="5">
    <location>
        <begin position="56"/>
        <end position="80"/>
    </location>
</feature>
<proteinExistence type="predicted"/>
<evidence type="ECO:0000256" key="2">
    <source>
        <dbReference type="ARBA" id="ARBA00022692"/>
    </source>
</evidence>